<dbReference type="Pfam" id="PF09748">
    <property type="entry name" value="Med10"/>
    <property type="match status" value="1"/>
</dbReference>
<evidence type="ECO:0000313" key="9">
    <source>
        <dbReference type="Proteomes" id="UP001219933"/>
    </source>
</evidence>
<accession>A0AAF0EWD1</accession>
<keyword evidence="3 6" id="KW-0805">Transcription regulation</keyword>
<comment type="subcellular location">
    <subcellularLocation>
        <location evidence="1 6">Nucleus</location>
    </subcellularLocation>
</comment>
<name>A0AAF0EWD1_9BASI</name>
<dbReference type="InterPro" id="IPR019145">
    <property type="entry name" value="Mediator_Med10"/>
</dbReference>
<dbReference type="GO" id="GO:0006357">
    <property type="term" value="P:regulation of transcription by RNA polymerase II"/>
    <property type="evidence" value="ECO:0007669"/>
    <property type="project" value="InterPro"/>
</dbReference>
<evidence type="ECO:0000256" key="7">
    <source>
        <dbReference type="SAM" id="MobiDB-lite"/>
    </source>
</evidence>
<gene>
    <name evidence="6" type="primary">MED10</name>
    <name evidence="8" type="ORF">MCUN1_002402</name>
</gene>
<comment type="similarity">
    <text evidence="2 6">Belongs to the Mediator complex subunit 10 family.</text>
</comment>
<evidence type="ECO:0000256" key="3">
    <source>
        <dbReference type="ARBA" id="ARBA00023015"/>
    </source>
</evidence>
<protein>
    <recommendedName>
        <fullName evidence="6">Mediator of RNA polymerase II transcription subunit 10</fullName>
    </recommendedName>
    <alternativeName>
        <fullName evidence="6">Mediator complex subunit 10</fullName>
    </alternativeName>
</protein>
<comment type="function">
    <text evidence="6">Component of the Mediator complex, a coactivator involved in the regulated transcription of nearly all RNA polymerase II-dependent genes. Mediator functions as a bridge to convey information from gene-specific regulatory proteins to the basal RNA polymerase II transcription machinery. Mediator is recruited to promoters by direct interactions with regulatory proteins and serves as a scaffold for the assembly of a functional preinitiation complex with RNA polymerase II and the general transcription factors.</text>
</comment>
<proteinExistence type="inferred from homology"/>
<evidence type="ECO:0000256" key="5">
    <source>
        <dbReference type="ARBA" id="ARBA00023242"/>
    </source>
</evidence>
<evidence type="ECO:0000256" key="6">
    <source>
        <dbReference type="RuleBase" id="RU364146"/>
    </source>
</evidence>
<keyword evidence="4 6" id="KW-0804">Transcription</keyword>
<dbReference type="Proteomes" id="UP001219933">
    <property type="component" value="Chromosome 3"/>
</dbReference>
<dbReference type="AlphaFoldDB" id="A0AAF0EWD1"/>
<sequence>MREATPLSPSPSPPRAGGGAQTHSFLPPEIIRSDLESRTRHVADALFELARAAANVQAGAERDVGEKANATVSMLAQLDAIKDRIQMMVPKDVLDHTRSFVNRLASENQYSVGQHESIRRFRDDFGHALQDAFPELTDSIAAATVGTEPMEKPTAAKIAQAGDAQEAPPNPSNGMDVDTQAS</sequence>
<dbReference type="EMBL" id="CP119879">
    <property type="protein sequence ID" value="WFD35546.1"/>
    <property type="molecule type" value="Genomic_DNA"/>
</dbReference>
<evidence type="ECO:0000256" key="1">
    <source>
        <dbReference type="ARBA" id="ARBA00004123"/>
    </source>
</evidence>
<keyword evidence="9" id="KW-1185">Reference proteome</keyword>
<comment type="subunit">
    <text evidence="6">Component of the Mediator complex.</text>
</comment>
<keyword evidence="6" id="KW-0010">Activator</keyword>
<dbReference type="GO" id="GO:0003712">
    <property type="term" value="F:transcription coregulator activity"/>
    <property type="evidence" value="ECO:0007669"/>
    <property type="project" value="InterPro"/>
</dbReference>
<evidence type="ECO:0000313" key="8">
    <source>
        <dbReference type="EMBL" id="WFD35546.1"/>
    </source>
</evidence>
<organism evidence="8 9">
    <name type="scientific">Malassezia cuniculi</name>
    <dbReference type="NCBI Taxonomy" id="948313"/>
    <lineage>
        <taxon>Eukaryota</taxon>
        <taxon>Fungi</taxon>
        <taxon>Dikarya</taxon>
        <taxon>Basidiomycota</taxon>
        <taxon>Ustilaginomycotina</taxon>
        <taxon>Malasseziomycetes</taxon>
        <taxon>Malasseziales</taxon>
        <taxon>Malasseziaceae</taxon>
        <taxon>Malassezia</taxon>
    </lineage>
</organism>
<evidence type="ECO:0000256" key="4">
    <source>
        <dbReference type="ARBA" id="ARBA00023163"/>
    </source>
</evidence>
<dbReference type="GO" id="GO:0016592">
    <property type="term" value="C:mediator complex"/>
    <property type="evidence" value="ECO:0007669"/>
    <property type="project" value="InterPro"/>
</dbReference>
<feature type="region of interest" description="Disordered" evidence="7">
    <location>
        <begin position="145"/>
        <end position="182"/>
    </location>
</feature>
<feature type="region of interest" description="Disordered" evidence="7">
    <location>
        <begin position="1"/>
        <end position="25"/>
    </location>
</feature>
<keyword evidence="5 6" id="KW-0539">Nucleus</keyword>
<evidence type="ECO:0000256" key="2">
    <source>
        <dbReference type="ARBA" id="ARBA00005389"/>
    </source>
</evidence>
<reference evidence="8" key="1">
    <citation type="submission" date="2023-03" db="EMBL/GenBank/DDBJ databases">
        <title>Mating type loci evolution in Malassezia.</title>
        <authorList>
            <person name="Coelho M.A."/>
        </authorList>
    </citation>
    <scope>NUCLEOTIDE SEQUENCE</scope>
    <source>
        <strain evidence="8">CBS 11721</strain>
    </source>
</reference>